<keyword evidence="2" id="KW-0560">Oxidoreductase</keyword>
<dbReference type="GO" id="GO:0008718">
    <property type="term" value="F:D-amino-acid dehydrogenase activity"/>
    <property type="evidence" value="ECO:0007669"/>
    <property type="project" value="TreeGrafter"/>
</dbReference>
<proteinExistence type="inferred from homology"/>
<sequence>MKTVILGGGIVGVTTAYYLAKAGDQVTVVERNPGVAQETSFANAGLISPGHSYTWASPQAPKILLKSLFSEDQALRLKLIPDWRMYAWCWEFLKNCTAARAHLNTSRKVRLSRYSQAQIQKVTADEQLHYDRTSQGLLYLHRDEASFARAIDNMSVLTDSGLILQTLNAAETLAREPALANAGAKLAGSIFCPSDESGDAHLFTNALYERCLLLGVKFEFDTTIQAVSASADSVEYVETSRGRFSADRFVLAMGCYAPAFARKLGYRLPVYPVKGYSVTFPVAEGHEAPIIGGLDEHNLIAWARFGNRLRFTATAEFAGFNTQHRPSDFTHTLKAARDLLPNGADYSKPTYWAGLRPMTPNGTPILGLSRHRNLFFNVGHGHLGWTWSCGTARVTSDLMLGRKPEIDLTGLIYSS</sequence>
<dbReference type="GO" id="GO:0005886">
    <property type="term" value="C:plasma membrane"/>
    <property type="evidence" value="ECO:0007669"/>
    <property type="project" value="TreeGrafter"/>
</dbReference>
<accession>A0A158H067</accession>
<dbReference type="GO" id="GO:0005737">
    <property type="term" value="C:cytoplasm"/>
    <property type="evidence" value="ECO:0007669"/>
    <property type="project" value="TreeGrafter"/>
</dbReference>
<dbReference type="SUPFAM" id="SSF51905">
    <property type="entry name" value="FAD/NAD(P)-binding domain"/>
    <property type="match status" value="1"/>
</dbReference>
<dbReference type="Proteomes" id="UP000054683">
    <property type="component" value="Unassembled WGS sequence"/>
</dbReference>
<dbReference type="RefSeq" id="WP_062087023.1">
    <property type="nucleotide sequence ID" value="NZ_FCOK02000022.1"/>
</dbReference>
<dbReference type="SUPFAM" id="SSF54373">
    <property type="entry name" value="FAD-linked reductases, C-terminal domain"/>
    <property type="match status" value="1"/>
</dbReference>
<evidence type="ECO:0000313" key="4">
    <source>
        <dbReference type="EMBL" id="SAL37471.1"/>
    </source>
</evidence>
<protein>
    <submittedName>
        <fullName evidence="4">FAD dependent oxidoreductase</fullName>
    </submittedName>
</protein>
<dbReference type="Gene3D" id="3.50.50.60">
    <property type="entry name" value="FAD/NAD(P)-binding domain"/>
    <property type="match status" value="2"/>
</dbReference>
<dbReference type="InterPro" id="IPR006076">
    <property type="entry name" value="FAD-dep_OxRdtase"/>
</dbReference>
<dbReference type="PANTHER" id="PTHR13847">
    <property type="entry name" value="SARCOSINE DEHYDROGENASE-RELATED"/>
    <property type="match status" value="1"/>
</dbReference>
<feature type="domain" description="FAD dependent oxidoreductase" evidence="3">
    <location>
        <begin position="3"/>
        <end position="398"/>
    </location>
</feature>
<dbReference type="NCBIfam" id="NF001933">
    <property type="entry name" value="PRK00711.1"/>
    <property type="match status" value="1"/>
</dbReference>
<dbReference type="Gene3D" id="3.30.9.10">
    <property type="entry name" value="D-Amino Acid Oxidase, subunit A, domain 2"/>
    <property type="match status" value="1"/>
</dbReference>
<dbReference type="EMBL" id="FCOK02000022">
    <property type="protein sequence ID" value="SAL37471.1"/>
    <property type="molecule type" value="Genomic_DNA"/>
</dbReference>
<evidence type="ECO:0000259" key="3">
    <source>
        <dbReference type="Pfam" id="PF01266"/>
    </source>
</evidence>
<dbReference type="InterPro" id="IPR036188">
    <property type="entry name" value="FAD/NAD-bd_sf"/>
</dbReference>
<dbReference type="OrthoDB" id="18526at2"/>
<organism evidence="4 5">
    <name type="scientific">Caballeronia udeis</name>
    <dbReference type="NCBI Taxonomy" id="1232866"/>
    <lineage>
        <taxon>Bacteria</taxon>
        <taxon>Pseudomonadati</taxon>
        <taxon>Pseudomonadota</taxon>
        <taxon>Betaproteobacteria</taxon>
        <taxon>Burkholderiales</taxon>
        <taxon>Burkholderiaceae</taxon>
        <taxon>Caballeronia</taxon>
    </lineage>
</organism>
<dbReference type="AlphaFoldDB" id="A0A158H067"/>
<comment type="similarity">
    <text evidence="1">Belongs to the DadA oxidoreductase family.</text>
</comment>
<name>A0A158H067_9BURK</name>
<dbReference type="PANTHER" id="PTHR13847:SF280">
    <property type="entry name" value="D-AMINO ACID DEHYDROGENASE"/>
    <property type="match status" value="1"/>
</dbReference>
<dbReference type="GO" id="GO:0055130">
    <property type="term" value="P:D-alanine catabolic process"/>
    <property type="evidence" value="ECO:0007669"/>
    <property type="project" value="TreeGrafter"/>
</dbReference>
<gene>
    <name evidence="4" type="ORF">AWB69_03651</name>
</gene>
<evidence type="ECO:0000256" key="1">
    <source>
        <dbReference type="ARBA" id="ARBA00009410"/>
    </source>
</evidence>
<reference evidence="4 5" key="1">
    <citation type="submission" date="2016-01" db="EMBL/GenBank/DDBJ databases">
        <authorList>
            <person name="Oliw E.H."/>
        </authorList>
    </citation>
    <scope>NUCLEOTIDE SEQUENCE [LARGE SCALE GENOMIC DNA]</scope>
    <source>
        <strain evidence="4">LMG 27134</strain>
    </source>
</reference>
<evidence type="ECO:0000313" key="5">
    <source>
        <dbReference type="Proteomes" id="UP000054683"/>
    </source>
</evidence>
<evidence type="ECO:0000256" key="2">
    <source>
        <dbReference type="ARBA" id="ARBA00023002"/>
    </source>
</evidence>
<dbReference type="Pfam" id="PF01266">
    <property type="entry name" value="DAO"/>
    <property type="match status" value="1"/>
</dbReference>